<name>A0A0E9PNR7_ANGAN</name>
<organism evidence="1">
    <name type="scientific">Anguilla anguilla</name>
    <name type="common">European freshwater eel</name>
    <name type="synonym">Muraena anguilla</name>
    <dbReference type="NCBI Taxonomy" id="7936"/>
    <lineage>
        <taxon>Eukaryota</taxon>
        <taxon>Metazoa</taxon>
        <taxon>Chordata</taxon>
        <taxon>Craniata</taxon>
        <taxon>Vertebrata</taxon>
        <taxon>Euteleostomi</taxon>
        <taxon>Actinopterygii</taxon>
        <taxon>Neopterygii</taxon>
        <taxon>Teleostei</taxon>
        <taxon>Anguilliformes</taxon>
        <taxon>Anguillidae</taxon>
        <taxon>Anguilla</taxon>
    </lineage>
</organism>
<sequence>MPLLSYTATPTGKR</sequence>
<accession>A0A0E9PNR7</accession>
<evidence type="ECO:0000313" key="1">
    <source>
        <dbReference type="EMBL" id="JAH06164.1"/>
    </source>
</evidence>
<dbReference type="EMBL" id="GBXM01102413">
    <property type="protein sequence ID" value="JAH06164.1"/>
    <property type="molecule type" value="Transcribed_RNA"/>
</dbReference>
<reference evidence="1" key="2">
    <citation type="journal article" date="2015" name="Fish Shellfish Immunol.">
        <title>Early steps in the European eel (Anguilla anguilla)-Vibrio vulnificus interaction in the gills: Role of the RtxA13 toxin.</title>
        <authorList>
            <person name="Callol A."/>
            <person name="Pajuelo D."/>
            <person name="Ebbesson L."/>
            <person name="Teles M."/>
            <person name="MacKenzie S."/>
            <person name="Amaro C."/>
        </authorList>
    </citation>
    <scope>NUCLEOTIDE SEQUENCE</scope>
</reference>
<proteinExistence type="predicted"/>
<protein>
    <submittedName>
        <fullName evidence="1">Uncharacterized protein</fullName>
    </submittedName>
</protein>
<reference evidence="1" key="1">
    <citation type="submission" date="2014-11" db="EMBL/GenBank/DDBJ databases">
        <authorList>
            <person name="Amaro Gonzalez C."/>
        </authorList>
    </citation>
    <scope>NUCLEOTIDE SEQUENCE</scope>
</reference>